<gene>
    <name evidence="2" type="ORF">SAMN05660691_01966</name>
</gene>
<organism evidence="2 3">
    <name type="scientific">Rheinheimera pacifica</name>
    <dbReference type="NCBI Taxonomy" id="173990"/>
    <lineage>
        <taxon>Bacteria</taxon>
        <taxon>Pseudomonadati</taxon>
        <taxon>Pseudomonadota</taxon>
        <taxon>Gammaproteobacteria</taxon>
        <taxon>Chromatiales</taxon>
        <taxon>Chromatiaceae</taxon>
        <taxon>Rheinheimera</taxon>
    </lineage>
</organism>
<name>A0A1H6LRB0_9GAMM</name>
<evidence type="ECO:0000313" key="2">
    <source>
        <dbReference type="EMBL" id="SEH88746.1"/>
    </source>
</evidence>
<proteinExistence type="predicted"/>
<dbReference type="STRING" id="173990.SAMN05660691_01966"/>
<feature type="region of interest" description="Disordered" evidence="1">
    <location>
        <begin position="68"/>
        <end position="91"/>
    </location>
</feature>
<dbReference type="RefSeq" id="WP_092792801.1">
    <property type="nucleotide sequence ID" value="NZ_FNXF01000006.1"/>
</dbReference>
<dbReference type="Proteomes" id="UP000199371">
    <property type="component" value="Unassembled WGS sequence"/>
</dbReference>
<dbReference type="OrthoDB" id="5770861at2"/>
<dbReference type="AlphaFoldDB" id="A0A1H6LRB0"/>
<evidence type="ECO:0000256" key="1">
    <source>
        <dbReference type="SAM" id="MobiDB-lite"/>
    </source>
</evidence>
<protein>
    <submittedName>
        <fullName evidence="2">Uncharacterized protein</fullName>
    </submittedName>
</protein>
<evidence type="ECO:0000313" key="3">
    <source>
        <dbReference type="Proteomes" id="UP000199371"/>
    </source>
</evidence>
<sequence>MNKVISLLETLGQSAALQSLDTATLQKVFNPLDMDVQVQHAILTRDHVQLEALLQVRNKVVCAICPAEEPPQDVPENDDETGEKSAVAASF</sequence>
<dbReference type="EMBL" id="FNXF01000006">
    <property type="protein sequence ID" value="SEH88746.1"/>
    <property type="molecule type" value="Genomic_DNA"/>
</dbReference>
<keyword evidence="3" id="KW-1185">Reference proteome</keyword>
<reference evidence="3" key="1">
    <citation type="submission" date="2016-10" db="EMBL/GenBank/DDBJ databases">
        <authorList>
            <person name="Varghese N."/>
            <person name="Submissions S."/>
        </authorList>
    </citation>
    <scope>NUCLEOTIDE SEQUENCE [LARGE SCALE GENOMIC DNA]</scope>
    <source>
        <strain evidence="3">DSM 17616</strain>
    </source>
</reference>
<accession>A0A1H6LRB0</accession>